<dbReference type="RefSeq" id="WP_109326728.1">
    <property type="nucleotide sequence ID" value="NZ_CP029353.1"/>
</dbReference>
<accession>A0A2S2CQ25</accession>
<dbReference type="Gene3D" id="3.40.50.2300">
    <property type="match status" value="1"/>
</dbReference>
<evidence type="ECO:0000259" key="3">
    <source>
        <dbReference type="PROSITE" id="PS50110"/>
    </source>
</evidence>
<reference evidence="5" key="1">
    <citation type="submission" date="2018-05" db="EMBL/GenBank/DDBJ databases">
        <title>Azospirillum thermophila sp. nov., a novel isolated from hot spring.</title>
        <authorList>
            <person name="Zhao Z."/>
        </authorList>
    </citation>
    <scope>NUCLEOTIDE SEQUENCE [LARGE SCALE GENOMIC DNA]</scope>
    <source>
        <strain evidence="5">CFH 70021</strain>
    </source>
</reference>
<dbReference type="Pfam" id="PF00072">
    <property type="entry name" value="Response_reg"/>
    <property type="match status" value="1"/>
</dbReference>
<evidence type="ECO:0000256" key="1">
    <source>
        <dbReference type="ARBA" id="ARBA00022553"/>
    </source>
</evidence>
<evidence type="ECO:0000313" key="4">
    <source>
        <dbReference type="EMBL" id="AWK86535.1"/>
    </source>
</evidence>
<feature type="modified residue" description="4-aspartylphosphate" evidence="2">
    <location>
        <position position="60"/>
    </location>
</feature>
<dbReference type="AlphaFoldDB" id="A0A2S2CQ25"/>
<feature type="domain" description="Response regulatory" evidence="3">
    <location>
        <begin position="10"/>
        <end position="126"/>
    </location>
</feature>
<dbReference type="CDD" id="cd00156">
    <property type="entry name" value="REC"/>
    <property type="match status" value="1"/>
</dbReference>
<dbReference type="Proteomes" id="UP000245629">
    <property type="component" value="Chromosome 2"/>
</dbReference>
<keyword evidence="5" id="KW-1185">Reference proteome</keyword>
<protein>
    <submittedName>
        <fullName evidence="4">Response regulator</fullName>
    </submittedName>
</protein>
<dbReference type="InterPro" id="IPR050595">
    <property type="entry name" value="Bact_response_regulator"/>
</dbReference>
<gene>
    <name evidence="4" type="ORF">DEW08_10045</name>
</gene>
<dbReference type="OrthoDB" id="7932149at2"/>
<dbReference type="SUPFAM" id="SSF52172">
    <property type="entry name" value="CheY-like"/>
    <property type="match status" value="1"/>
</dbReference>
<name>A0A2S2CQ25_9PROT</name>
<dbReference type="InterPro" id="IPR001789">
    <property type="entry name" value="Sig_transdc_resp-reg_receiver"/>
</dbReference>
<evidence type="ECO:0000256" key="2">
    <source>
        <dbReference type="PROSITE-ProRule" id="PRU00169"/>
    </source>
</evidence>
<dbReference type="PANTHER" id="PTHR44591">
    <property type="entry name" value="STRESS RESPONSE REGULATOR PROTEIN 1"/>
    <property type="match status" value="1"/>
</dbReference>
<dbReference type="KEGG" id="azz:DEW08_10045"/>
<dbReference type="PROSITE" id="PS50110">
    <property type="entry name" value="RESPONSE_REGULATORY"/>
    <property type="match status" value="1"/>
</dbReference>
<dbReference type="EMBL" id="CP029353">
    <property type="protein sequence ID" value="AWK86535.1"/>
    <property type="molecule type" value="Genomic_DNA"/>
</dbReference>
<organism evidence="4 5">
    <name type="scientific">Azospirillum thermophilum</name>
    <dbReference type="NCBI Taxonomy" id="2202148"/>
    <lineage>
        <taxon>Bacteria</taxon>
        <taxon>Pseudomonadati</taxon>
        <taxon>Pseudomonadota</taxon>
        <taxon>Alphaproteobacteria</taxon>
        <taxon>Rhodospirillales</taxon>
        <taxon>Azospirillaceae</taxon>
        <taxon>Azospirillum</taxon>
    </lineage>
</organism>
<dbReference type="SMART" id="SM00448">
    <property type="entry name" value="REC"/>
    <property type="match status" value="1"/>
</dbReference>
<evidence type="ECO:0000313" key="5">
    <source>
        <dbReference type="Proteomes" id="UP000245629"/>
    </source>
</evidence>
<keyword evidence="1 2" id="KW-0597">Phosphoprotein</keyword>
<dbReference type="GO" id="GO:0000160">
    <property type="term" value="P:phosphorelay signal transduction system"/>
    <property type="evidence" value="ECO:0007669"/>
    <property type="project" value="InterPro"/>
</dbReference>
<sequence length="130" mass="13738">MDMMKNEARLVVVIDDEAIILAGMEIMLESWGYQVVAAEGVEEALGALAGRGCPSVIVSDYRLRGGLSGVEAIKTLRQACGAQVPGIVLTGDTSSTLSAAITRDGLKVVHKPVKPDDLRRHIDHAIETAG</sequence>
<proteinExistence type="predicted"/>
<dbReference type="InterPro" id="IPR011006">
    <property type="entry name" value="CheY-like_superfamily"/>
</dbReference>
<dbReference type="PANTHER" id="PTHR44591:SF3">
    <property type="entry name" value="RESPONSE REGULATORY DOMAIN-CONTAINING PROTEIN"/>
    <property type="match status" value="1"/>
</dbReference>